<reference evidence="5" key="1">
    <citation type="submission" date="2022-08" db="EMBL/GenBank/DDBJ databases">
        <title>Alicyclobacillus dauci DSM2870, complete genome.</title>
        <authorList>
            <person name="Wang Q."/>
            <person name="Cai R."/>
            <person name="Wang Z."/>
        </authorList>
    </citation>
    <scope>NUCLEOTIDE SEQUENCE</scope>
    <source>
        <strain evidence="5">DSM 28700</strain>
    </source>
</reference>
<dbReference type="Pfam" id="PF01522">
    <property type="entry name" value="Polysacc_deac_1"/>
    <property type="match status" value="1"/>
</dbReference>
<gene>
    <name evidence="5" type="ORF">NZD86_09595</name>
</gene>
<dbReference type="PROSITE" id="PS51677">
    <property type="entry name" value="NODB"/>
    <property type="match status" value="1"/>
</dbReference>
<dbReference type="SUPFAM" id="SSF88713">
    <property type="entry name" value="Glycoside hydrolase/deacetylase"/>
    <property type="match status" value="1"/>
</dbReference>
<sequence length="232" mass="26374">MRRRLPWFRLLLACLGLIAATSIPSQAEAHSTTTSVIGKLHPKTHQKIVYLTFDDGPSLIYTPQILDILKREHVHATFFVLGSRVEEFPKISKRLIHEGHEVGNHGYHHDFLQEKTPAWVASDIRRTDVIVHHVIGSHAHYYRPPGGIITEPELRSVNTLGHPVVLWTVDSQDWKADGWEQIVQTVLRDTRPGSIILMHDGVSKSRYTVKALPVIIESLKNAGYQFRKLPSR</sequence>
<evidence type="ECO:0000313" key="5">
    <source>
        <dbReference type="EMBL" id="WAH38704.1"/>
    </source>
</evidence>
<dbReference type="InterPro" id="IPR011330">
    <property type="entry name" value="Glyco_hydro/deAcase_b/a-brl"/>
</dbReference>
<keyword evidence="3" id="KW-0732">Signal</keyword>
<protein>
    <submittedName>
        <fullName evidence="5">Polysaccharide deacetylase family protein</fullName>
    </submittedName>
</protein>
<keyword evidence="2" id="KW-0378">Hydrolase</keyword>
<organism evidence="5 6">
    <name type="scientific">Alicyclobacillus dauci</name>
    <dbReference type="NCBI Taxonomy" id="1475485"/>
    <lineage>
        <taxon>Bacteria</taxon>
        <taxon>Bacillati</taxon>
        <taxon>Bacillota</taxon>
        <taxon>Bacilli</taxon>
        <taxon>Bacillales</taxon>
        <taxon>Alicyclobacillaceae</taxon>
        <taxon>Alicyclobacillus</taxon>
    </lineage>
</organism>
<accession>A0ABY6Z736</accession>
<dbReference type="InterPro" id="IPR050248">
    <property type="entry name" value="Polysacc_deacetylase_ArnD"/>
</dbReference>
<keyword evidence="1" id="KW-0479">Metal-binding</keyword>
<dbReference type="Proteomes" id="UP001164803">
    <property type="component" value="Chromosome"/>
</dbReference>
<evidence type="ECO:0000256" key="1">
    <source>
        <dbReference type="ARBA" id="ARBA00022723"/>
    </source>
</evidence>
<evidence type="ECO:0000259" key="4">
    <source>
        <dbReference type="PROSITE" id="PS51677"/>
    </source>
</evidence>
<feature type="chain" id="PRO_5047076667" evidence="3">
    <location>
        <begin position="28"/>
        <end position="232"/>
    </location>
</feature>
<name>A0ABY6Z736_9BACL</name>
<proteinExistence type="predicted"/>
<dbReference type="CDD" id="cd10917">
    <property type="entry name" value="CE4_NodB_like_6s_7s"/>
    <property type="match status" value="1"/>
</dbReference>
<keyword evidence="6" id="KW-1185">Reference proteome</keyword>
<dbReference type="RefSeq" id="WP_268046290.1">
    <property type="nucleotide sequence ID" value="NZ_CP104064.1"/>
</dbReference>
<dbReference type="Gene3D" id="3.20.20.370">
    <property type="entry name" value="Glycoside hydrolase/deacetylase"/>
    <property type="match status" value="1"/>
</dbReference>
<dbReference type="PANTHER" id="PTHR10587:SF133">
    <property type="entry name" value="CHITIN DEACETYLASE 1-RELATED"/>
    <property type="match status" value="1"/>
</dbReference>
<evidence type="ECO:0000256" key="2">
    <source>
        <dbReference type="ARBA" id="ARBA00022801"/>
    </source>
</evidence>
<dbReference type="PANTHER" id="PTHR10587">
    <property type="entry name" value="GLYCOSYL TRANSFERASE-RELATED"/>
    <property type="match status" value="1"/>
</dbReference>
<dbReference type="InterPro" id="IPR002509">
    <property type="entry name" value="NODB_dom"/>
</dbReference>
<feature type="domain" description="NodB homology" evidence="4">
    <location>
        <begin position="47"/>
        <end position="227"/>
    </location>
</feature>
<evidence type="ECO:0000313" key="6">
    <source>
        <dbReference type="Proteomes" id="UP001164803"/>
    </source>
</evidence>
<feature type="signal peptide" evidence="3">
    <location>
        <begin position="1"/>
        <end position="27"/>
    </location>
</feature>
<dbReference type="EMBL" id="CP104064">
    <property type="protein sequence ID" value="WAH38704.1"/>
    <property type="molecule type" value="Genomic_DNA"/>
</dbReference>
<evidence type="ECO:0000256" key="3">
    <source>
        <dbReference type="SAM" id="SignalP"/>
    </source>
</evidence>